<dbReference type="PANTHER" id="PTHR45824">
    <property type="entry name" value="GH16843P"/>
    <property type="match status" value="1"/>
</dbReference>
<comment type="caution">
    <text evidence="2">The sequence shown here is derived from an EMBL/GenBank/DDBJ whole genome shotgun (WGS) entry which is preliminary data.</text>
</comment>
<dbReference type="EMBL" id="JABFUD020000022">
    <property type="protein sequence ID" value="KAI5061919.1"/>
    <property type="molecule type" value="Genomic_DNA"/>
</dbReference>
<evidence type="ECO:0000259" key="1">
    <source>
        <dbReference type="PROSITE" id="PS50191"/>
    </source>
</evidence>
<dbReference type="SMART" id="SM01100">
    <property type="entry name" value="CRAL_TRIO_N"/>
    <property type="match status" value="1"/>
</dbReference>
<accession>A0A9D4U7F4</accession>
<proteinExistence type="predicted"/>
<sequence length="265" mass="31057">MDVIESTKVEELRSELGALNEWEKLYCSDACLKRYLRARNGNVSKAKGMLRETLKWRQSYKPQDIKWEDVAVESETGKMYRADFTDRLGRPVIIMIPRNQNTTSHEGQLKQLVYTMEKATLYLPRDQEQFLWIIDFEGWSLSKASPLKTVRETAHILQNHYPERLAVGVMLNAPKIFEYTWKVWKPFIDPATYKKARFIYTSDRGSLKTVEDVFDLESIGFNFKDEYNHSEFAKLMQADDLKTKLFWEQAKGSEQTNGVTSEIRE</sequence>
<organism evidence="2 3">
    <name type="scientific">Adiantum capillus-veneris</name>
    <name type="common">Maidenhair fern</name>
    <dbReference type="NCBI Taxonomy" id="13818"/>
    <lineage>
        <taxon>Eukaryota</taxon>
        <taxon>Viridiplantae</taxon>
        <taxon>Streptophyta</taxon>
        <taxon>Embryophyta</taxon>
        <taxon>Tracheophyta</taxon>
        <taxon>Polypodiopsida</taxon>
        <taxon>Polypodiidae</taxon>
        <taxon>Polypodiales</taxon>
        <taxon>Pteridineae</taxon>
        <taxon>Pteridaceae</taxon>
        <taxon>Vittarioideae</taxon>
        <taxon>Adiantum</taxon>
    </lineage>
</organism>
<dbReference type="Pfam" id="PF00650">
    <property type="entry name" value="CRAL_TRIO"/>
    <property type="match status" value="1"/>
</dbReference>
<evidence type="ECO:0000313" key="3">
    <source>
        <dbReference type="Proteomes" id="UP000886520"/>
    </source>
</evidence>
<dbReference type="Pfam" id="PF03765">
    <property type="entry name" value="CRAL_TRIO_N"/>
    <property type="match status" value="1"/>
</dbReference>
<dbReference type="InterPro" id="IPR052578">
    <property type="entry name" value="PI_Transfer_CRAL-TRIO"/>
</dbReference>
<dbReference type="InterPro" id="IPR011074">
    <property type="entry name" value="CRAL/TRIO_N_dom"/>
</dbReference>
<dbReference type="SUPFAM" id="SSF46938">
    <property type="entry name" value="CRAL/TRIO N-terminal domain"/>
    <property type="match status" value="1"/>
</dbReference>
<dbReference type="AlphaFoldDB" id="A0A9D4U7F4"/>
<dbReference type="InterPro" id="IPR036273">
    <property type="entry name" value="CRAL/TRIO_N_dom_sf"/>
</dbReference>
<dbReference type="SMART" id="SM00516">
    <property type="entry name" value="SEC14"/>
    <property type="match status" value="1"/>
</dbReference>
<protein>
    <recommendedName>
        <fullName evidence="1">CRAL-TRIO domain-containing protein</fullName>
    </recommendedName>
</protein>
<dbReference type="CDD" id="cd00170">
    <property type="entry name" value="SEC14"/>
    <property type="match status" value="1"/>
</dbReference>
<keyword evidence="3" id="KW-1185">Reference proteome</keyword>
<evidence type="ECO:0000313" key="2">
    <source>
        <dbReference type="EMBL" id="KAI5061919.1"/>
    </source>
</evidence>
<dbReference type="Proteomes" id="UP000886520">
    <property type="component" value="Chromosome 22"/>
</dbReference>
<dbReference type="OrthoDB" id="75724at2759"/>
<dbReference type="InterPro" id="IPR036865">
    <property type="entry name" value="CRAL-TRIO_dom_sf"/>
</dbReference>
<dbReference type="PROSITE" id="PS50191">
    <property type="entry name" value="CRAL_TRIO"/>
    <property type="match status" value="1"/>
</dbReference>
<dbReference type="SUPFAM" id="SSF52087">
    <property type="entry name" value="CRAL/TRIO domain"/>
    <property type="match status" value="1"/>
</dbReference>
<name>A0A9D4U7F4_ADICA</name>
<dbReference type="PANTHER" id="PTHR45824:SF6">
    <property type="entry name" value="F16L1.9 PROTEIN"/>
    <property type="match status" value="1"/>
</dbReference>
<feature type="domain" description="CRAL-TRIO" evidence="1">
    <location>
        <begin position="67"/>
        <end position="227"/>
    </location>
</feature>
<gene>
    <name evidence="2" type="ORF">GOP47_0022458</name>
</gene>
<reference evidence="2" key="1">
    <citation type="submission" date="2021-01" db="EMBL/GenBank/DDBJ databases">
        <title>Adiantum capillus-veneris genome.</title>
        <authorList>
            <person name="Fang Y."/>
            <person name="Liao Q."/>
        </authorList>
    </citation>
    <scope>NUCLEOTIDE SEQUENCE</scope>
    <source>
        <strain evidence="2">H3</strain>
        <tissue evidence="2">Leaf</tissue>
    </source>
</reference>
<dbReference type="InterPro" id="IPR001251">
    <property type="entry name" value="CRAL-TRIO_dom"/>
</dbReference>
<dbReference type="Gene3D" id="3.40.525.10">
    <property type="entry name" value="CRAL-TRIO lipid binding domain"/>
    <property type="match status" value="1"/>
</dbReference>
<dbReference type="GO" id="GO:0008526">
    <property type="term" value="F:phosphatidylinositol transfer activity"/>
    <property type="evidence" value="ECO:0007669"/>
    <property type="project" value="TreeGrafter"/>
</dbReference>